<evidence type="ECO:0000313" key="1">
    <source>
        <dbReference type="EMBL" id="CAE8675413.1"/>
    </source>
</evidence>
<name>A0A813J7J1_POLGL</name>
<dbReference type="EMBL" id="CAJNNW010025058">
    <property type="protein sequence ID" value="CAE8675413.1"/>
    <property type="molecule type" value="Genomic_DNA"/>
</dbReference>
<protein>
    <submittedName>
        <fullName evidence="1">Uncharacterized protein</fullName>
    </submittedName>
</protein>
<organism evidence="1 2">
    <name type="scientific">Polarella glacialis</name>
    <name type="common">Dinoflagellate</name>
    <dbReference type="NCBI Taxonomy" id="89957"/>
    <lineage>
        <taxon>Eukaryota</taxon>
        <taxon>Sar</taxon>
        <taxon>Alveolata</taxon>
        <taxon>Dinophyceae</taxon>
        <taxon>Suessiales</taxon>
        <taxon>Suessiaceae</taxon>
        <taxon>Polarella</taxon>
    </lineage>
</organism>
<accession>A0A813J7J1</accession>
<dbReference type="AlphaFoldDB" id="A0A813J7J1"/>
<dbReference type="Proteomes" id="UP000626109">
    <property type="component" value="Unassembled WGS sequence"/>
</dbReference>
<reference evidence="1" key="1">
    <citation type="submission" date="2021-02" db="EMBL/GenBank/DDBJ databases">
        <authorList>
            <person name="Dougan E. K."/>
            <person name="Rhodes N."/>
            <person name="Thang M."/>
            <person name="Chan C."/>
        </authorList>
    </citation>
    <scope>NUCLEOTIDE SEQUENCE</scope>
</reference>
<comment type="caution">
    <text evidence="1">The sequence shown here is derived from an EMBL/GenBank/DDBJ whole genome shotgun (WGS) entry which is preliminary data.</text>
</comment>
<evidence type="ECO:0000313" key="2">
    <source>
        <dbReference type="Proteomes" id="UP000626109"/>
    </source>
</evidence>
<proteinExistence type="predicted"/>
<gene>
    <name evidence="1" type="ORF">PGLA2088_LOCUS19371</name>
</gene>
<sequence>DYIRQHFLDDKVAAELRKLSPPDLEQVMASNITNARNPSAIVISRIGAVKAQSQSMSEVETYLQRYPVDESAARALRELDPQLQAKVVEQEMSNCRNPSAVLLSRIRKLQAGH</sequence>
<feature type="non-terminal residue" evidence="1">
    <location>
        <position position="113"/>
    </location>
</feature>